<dbReference type="EMBL" id="BMPE01000009">
    <property type="protein sequence ID" value="GGL08469.1"/>
    <property type="molecule type" value="Genomic_DNA"/>
</dbReference>
<protein>
    <submittedName>
        <fullName evidence="2">Uncharacterized protein</fullName>
    </submittedName>
</protein>
<evidence type="ECO:0000313" key="3">
    <source>
        <dbReference type="Proteomes" id="UP000604341"/>
    </source>
</evidence>
<reference evidence="3" key="1">
    <citation type="journal article" date="2019" name="Int. J. Syst. Evol. Microbiol.">
        <title>The Global Catalogue of Microorganisms (GCM) 10K type strain sequencing project: providing services to taxonomists for standard genome sequencing and annotation.</title>
        <authorList>
            <consortium name="The Broad Institute Genomics Platform"/>
            <consortium name="The Broad Institute Genome Sequencing Center for Infectious Disease"/>
            <person name="Wu L."/>
            <person name="Ma J."/>
        </authorList>
    </citation>
    <scope>NUCLEOTIDE SEQUENCE [LARGE SCALE GENOMIC DNA]</scope>
    <source>
        <strain evidence="3">JCM 19173</strain>
    </source>
</reference>
<evidence type="ECO:0000256" key="1">
    <source>
        <dbReference type="SAM" id="MobiDB-lite"/>
    </source>
</evidence>
<keyword evidence="3" id="KW-1185">Reference proteome</keyword>
<organism evidence="2 3">
    <name type="scientific">Deinococcus radiotolerans</name>
    <dbReference type="NCBI Taxonomy" id="1309407"/>
    <lineage>
        <taxon>Bacteria</taxon>
        <taxon>Thermotogati</taxon>
        <taxon>Deinococcota</taxon>
        <taxon>Deinococci</taxon>
        <taxon>Deinococcales</taxon>
        <taxon>Deinococcaceae</taxon>
        <taxon>Deinococcus</taxon>
    </lineage>
</organism>
<name>A0ABQ2FL26_9DEIO</name>
<sequence>MNLVGADRSEVARARAADPPPATPGVARSVQSAARAPPPSEGRPSSLLPTDQPTGPGRPKHLCLASQDMQWTPTTALRAAGAPGRGRAAQVFALCWRAHHSWGGQRLEKGAFERVNHVWIEMVSRLLVHLARGL</sequence>
<gene>
    <name evidence="2" type="ORF">GCM10010844_29050</name>
</gene>
<comment type="caution">
    <text evidence="2">The sequence shown here is derived from an EMBL/GenBank/DDBJ whole genome shotgun (WGS) entry which is preliminary data.</text>
</comment>
<evidence type="ECO:0000313" key="2">
    <source>
        <dbReference type="EMBL" id="GGL08469.1"/>
    </source>
</evidence>
<feature type="region of interest" description="Disordered" evidence="1">
    <location>
        <begin position="1"/>
        <end position="64"/>
    </location>
</feature>
<dbReference type="Proteomes" id="UP000604341">
    <property type="component" value="Unassembled WGS sequence"/>
</dbReference>
<accession>A0ABQ2FL26</accession>
<feature type="compositionally biased region" description="Basic and acidic residues" evidence="1">
    <location>
        <begin position="7"/>
        <end position="16"/>
    </location>
</feature>
<proteinExistence type="predicted"/>